<dbReference type="InterPro" id="IPR019756">
    <property type="entry name" value="Pept_S26A_signal_pept_1_Ser-AS"/>
</dbReference>
<feature type="transmembrane region" description="Helical" evidence="8">
    <location>
        <begin position="21"/>
        <end position="47"/>
    </location>
</feature>
<evidence type="ECO:0000256" key="6">
    <source>
        <dbReference type="ARBA" id="ARBA00022801"/>
    </source>
</evidence>
<keyword evidence="8" id="KW-1133">Transmembrane helix</keyword>
<dbReference type="PROSITE" id="PS00761">
    <property type="entry name" value="SPASE_I_3"/>
    <property type="match status" value="1"/>
</dbReference>
<keyword evidence="6 8" id="KW-0378">Hydrolase</keyword>
<evidence type="ECO:0000313" key="10">
    <source>
        <dbReference type="EMBL" id="HIY96633.1"/>
    </source>
</evidence>
<dbReference type="GO" id="GO:0005886">
    <property type="term" value="C:plasma membrane"/>
    <property type="evidence" value="ECO:0007669"/>
    <property type="project" value="UniProtKB-SubCell"/>
</dbReference>
<feature type="domain" description="Peptidase S26" evidence="9">
    <location>
        <begin position="27"/>
        <end position="182"/>
    </location>
</feature>
<dbReference type="EC" id="3.4.21.89" evidence="4 8"/>
<dbReference type="GO" id="GO:0006465">
    <property type="term" value="P:signal peptide processing"/>
    <property type="evidence" value="ECO:0007669"/>
    <property type="project" value="InterPro"/>
</dbReference>
<dbReference type="CDD" id="cd06530">
    <property type="entry name" value="S26_SPase_I"/>
    <property type="match status" value="1"/>
</dbReference>
<dbReference type="Pfam" id="PF10502">
    <property type="entry name" value="Peptidase_S26"/>
    <property type="match status" value="1"/>
</dbReference>
<evidence type="ECO:0000256" key="2">
    <source>
        <dbReference type="ARBA" id="ARBA00004401"/>
    </source>
</evidence>
<evidence type="ECO:0000259" key="9">
    <source>
        <dbReference type="Pfam" id="PF10502"/>
    </source>
</evidence>
<comment type="caution">
    <text evidence="10">The sequence shown here is derived from an EMBL/GenBank/DDBJ whole genome shotgun (WGS) entry which is preliminary data.</text>
</comment>
<keyword evidence="8" id="KW-0472">Membrane</keyword>
<dbReference type="InterPro" id="IPR019758">
    <property type="entry name" value="Pept_S26A_signal_pept_1_CS"/>
</dbReference>
<dbReference type="PRINTS" id="PR00727">
    <property type="entry name" value="LEADERPTASE"/>
</dbReference>
<comment type="similarity">
    <text evidence="3 8">Belongs to the peptidase S26 family.</text>
</comment>
<dbReference type="InterPro" id="IPR000223">
    <property type="entry name" value="Pept_S26A_signal_pept_1"/>
</dbReference>
<evidence type="ECO:0000256" key="8">
    <source>
        <dbReference type="RuleBase" id="RU362042"/>
    </source>
</evidence>
<comment type="catalytic activity">
    <reaction evidence="1 8">
        <text>Cleavage of hydrophobic, N-terminal signal or leader sequences from secreted and periplasmic proteins.</text>
        <dbReference type="EC" id="3.4.21.89"/>
    </reaction>
</comment>
<comment type="subcellular location">
    <subcellularLocation>
        <location evidence="2">Cell membrane</location>
        <topology evidence="2">Single-pass type II membrane protein</topology>
    </subcellularLocation>
    <subcellularLocation>
        <location evidence="8">Membrane</location>
        <topology evidence="8">Single-pass type II membrane protein</topology>
    </subcellularLocation>
</comment>
<dbReference type="NCBIfam" id="TIGR02227">
    <property type="entry name" value="sigpep_I_bact"/>
    <property type="match status" value="1"/>
</dbReference>
<proteinExistence type="inferred from homology"/>
<sequence length="205" mass="23145">MKEEYSYGELLEERKHPNREFWSTVRFFVVLLAIFLCFTILFTQIFIGVQVVGSSMEPTLETGDYLFINTTVSPVHGDIVVIEANEQDNVHDTTKHKWIIKRVIGLPGDTIYAEDGVLWRKNAGSDTFEEVEEAYLGEVWDEDISEETIGEGCVYVMGDHRSVSHDSRAIGQLPLENVMGVVTDWSLAAKEFLTGLFGLFSGNKN</sequence>
<dbReference type="PANTHER" id="PTHR43390">
    <property type="entry name" value="SIGNAL PEPTIDASE I"/>
    <property type="match status" value="1"/>
</dbReference>
<evidence type="ECO:0000313" key="11">
    <source>
        <dbReference type="Proteomes" id="UP000886750"/>
    </source>
</evidence>
<gene>
    <name evidence="10" type="primary">lepB</name>
    <name evidence="10" type="ORF">H9729_02995</name>
</gene>
<evidence type="ECO:0000256" key="1">
    <source>
        <dbReference type="ARBA" id="ARBA00000677"/>
    </source>
</evidence>
<dbReference type="EMBL" id="DXCQ01000028">
    <property type="protein sequence ID" value="HIY96633.1"/>
    <property type="molecule type" value="Genomic_DNA"/>
</dbReference>
<keyword evidence="5 8" id="KW-0645">Protease</keyword>
<protein>
    <recommendedName>
        <fullName evidence="4 8">Signal peptidase I</fullName>
        <ecNumber evidence="4 8">3.4.21.89</ecNumber>
    </recommendedName>
</protein>
<reference evidence="10" key="2">
    <citation type="submission" date="2021-04" db="EMBL/GenBank/DDBJ databases">
        <authorList>
            <person name="Gilroy R."/>
        </authorList>
    </citation>
    <scope>NUCLEOTIDE SEQUENCE</scope>
    <source>
        <strain evidence="10">1345</strain>
    </source>
</reference>
<dbReference type="InterPro" id="IPR019533">
    <property type="entry name" value="Peptidase_S26"/>
</dbReference>
<evidence type="ECO:0000256" key="3">
    <source>
        <dbReference type="ARBA" id="ARBA00009370"/>
    </source>
</evidence>
<dbReference type="Gene3D" id="2.10.109.10">
    <property type="entry name" value="Umud Fragment, subunit A"/>
    <property type="match status" value="1"/>
</dbReference>
<dbReference type="SUPFAM" id="SSF51306">
    <property type="entry name" value="LexA/Signal peptidase"/>
    <property type="match status" value="1"/>
</dbReference>
<dbReference type="GO" id="GO:0004252">
    <property type="term" value="F:serine-type endopeptidase activity"/>
    <property type="evidence" value="ECO:0007669"/>
    <property type="project" value="InterPro"/>
</dbReference>
<organism evidence="10 11">
    <name type="scientific">Candidatus Borkfalkia excrementigallinarum</name>
    <dbReference type="NCBI Taxonomy" id="2838506"/>
    <lineage>
        <taxon>Bacteria</taxon>
        <taxon>Bacillati</taxon>
        <taxon>Bacillota</taxon>
        <taxon>Clostridia</taxon>
        <taxon>Christensenellales</taxon>
        <taxon>Christensenellaceae</taxon>
        <taxon>Candidatus Borkfalkia</taxon>
    </lineage>
</organism>
<dbReference type="GO" id="GO:0009003">
    <property type="term" value="F:signal peptidase activity"/>
    <property type="evidence" value="ECO:0007669"/>
    <property type="project" value="UniProtKB-EC"/>
</dbReference>
<evidence type="ECO:0000256" key="7">
    <source>
        <dbReference type="PIRSR" id="PIRSR600223-1"/>
    </source>
</evidence>
<dbReference type="Proteomes" id="UP000886750">
    <property type="component" value="Unassembled WGS sequence"/>
</dbReference>
<name>A0A9D2CSU8_9FIRM</name>
<dbReference type="PROSITE" id="PS00501">
    <property type="entry name" value="SPASE_I_1"/>
    <property type="match status" value="1"/>
</dbReference>
<feature type="active site" evidence="7">
    <location>
        <position position="55"/>
    </location>
</feature>
<accession>A0A9D2CSU8</accession>
<dbReference type="AlphaFoldDB" id="A0A9D2CSU8"/>
<reference evidence="10" key="1">
    <citation type="journal article" date="2021" name="PeerJ">
        <title>Extensive microbial diversity within the chicken gut microbiome revealed by metagenomics and culture.</title>
        <authorList>
            <person name="Gilroy R."/>
            <person name="Ravi A."/>
            <person name="Getino M."/>
            <person name="Pursley I."/>
            <person name="Horton D.L."/>
            <person name="Alikhan N.F."/>
            <person name="Baker D."/>
            <person name="Gharbi K."/>
            <person name="Hall N."/>
            <person name="Watson M."/>
            <person name="Adriaenssens E.M."/>
            <person name="Foster-Nyarko E."/>
            <person name="Jarju S."/>
            <person name="Secka A."/>
            <person name="Antonio M."/>
            <person name="Oren A."/>
            <person name="Chaudhuri R.R."/>
            <person name="La Ragione R."/>
            <person name="Hildebrand F."/>
            <person name="Pallen M.J."/>
        </authorList>
    </citation>
    <scope>NUCLEOTIDE SEQUENCE</scope>
    <source>
        <strain evidence="10">1345</strain>
    </source>
</reference>
<keyword evidence="8" id="KW-0812">Transmembrane</keyword>
<evidence type="ECO:0000256" key="5">
    <source>
        <dbReference type="ARBA" id="ARBA00022670"/>
    </source>
</evidence>
<dbReference type="InterPro" id="IPR036286">
    <property type="entry name" value="LexA/Signal_pep-like_sf"/>
</dbReference>
<feature type="active site" evidence="7">
    <location>
        <position position="101"/>
    </location>
</feature>
<dbReference type="PANTHER" id="PTHR43390:SF1">
    <property type="entry name" value="CHLOROPLAST PROCESSING PEPTIDASE"/>
    <property type="match status" value="1"/>
</dbReference>
<evidence type="ECO:0000256" key="4">
    <source>
        <dbReference type="ARBA" id="ARBA00013208"/>
    </source>
</evidence>